<organism evidence="6 7">
    <name type="scientific">Leucobacter muris</name>
    <dbReference type="NCBI Taxonomy" id="1935379"/>
    <lineage>
        <taxon>Bacteria</taxon>
        <taxon>Bacillati</taxon>
        <taxon>Actinomycetota</taxon>
        <taxon>Actinomycetes</taxon>
        <taxon>Micrococcales</taxon>
        <taxon>Microbacteriaceae</taxon>
        <taxon>Leucobacter</taxon>
    </lineage>
</organism>
<evidence type="ECO:0000313" key="6">
    <source>
        <dbReference type="EMBL" id="QAB17986.1"/>
    </source>
</evidence>
<comment type="similarity">
    <text evidence="1 4">Belongs to the prolyl-tRNA editing family. YbaK/EbsC subfamily.</text>
</comment>
<dbReference type="CDD" id="cd00002">
    <property type="entry name" value="YbaK_deacylase"/>
    <property type="match status" value="1"/>
</dbReference>
<dbReference type="SUPFAM" id="SSF55826">
    <property type="entry name" value="YbaK/ProRS associated domain"/>
    <property type="match status" value="1"/>
</dbReference>
<evidence type="ECO:0000259" key="5">
    <source>
        <dbReference type="Pfam" id="PF04073"/>
    </source>
</evidence>
<evidence type="ECO:0000256" key="3">
    <source>
        <dbReference type="ARBA" id="ARBA00023239"/>
    </source>
</evidence>
<name>A0ABX5QG81_9MICO</name>
<proteinExistence type="inferred from homology"/>
<accession>A0ABX5QG81</accession>
<dbReference type="PANTHER" id="PTHR30411:SF0">
    <property type="entry name" value="CYS-TRNA(PRO)_CYS-TRNA(CYS) DEACYLASE YBAK"/>
    <property type="match status" value="1"/>
</dbReference>
<evidence type="ECO:0000313" key="7">
    <source>
        <dbReference type="Proteomes" id="UP000285768"/>
    </source>
</evidence>
<feature type="domain" description="YbaK/aminoacyl-tRNA synthetase-associated" evidence="5">
    <location>
        <begin position="39"/>
        <end position="151"/>
    </location>
</feature>
<keyword evidence="2 4" id="KW-0648">Protein biosynthesis</keyword>
<reference evidence="6 7" key="1">
    <citation type="submission" date="2019-01" db="EMBL/GenBank/DDBJ databases">
        <title>Leucobacter muris sp. nov. isolated from the nose of a laboratory mouse.</title>
        <authorList>
            <person name="Benga L."/>
            <person name="Sproeer C."/>
            <person name="Schumann P."/>
            <person name="Verbarg S."/>
            <person name="Bunk B."/>
            <person name="Engelhardt E."/>
            <person name="Benten P.M."/>
            <person name="Sager M."/>
        </authorList>
    </citation>
    <scope>NUCLEOTIDE SEQUENCE [LARGE SCALE GENOMIC DNA]</scope>
    <source>
        <strain evidence="6 7">DSM 101948</strain>
    </source>
</reference>
<dbReference type="PANTHER" id="PTHR30411">
    <property type="entry name" value="CYTOPLASMIC PROTEIN"/>
    <property type="match status" value="1"/>
</dbReference>
<protein>
    <recommendedName>
        <fullName evidence="4">Cys-tRNA(Pro)/Cys-tRNA(Cys) deacylase</fullName>
        <ecNumber evidence="4">4.2.-.-</ecNumber>
    </recommendedName>
</protein>
<sequence>MGKKHAAASTPATVALVRAGIPFEIRAYEHEPGVSDFGGEAAAALGVEPERVFKTLLAEVDGALAVGVVPVSGKLDLKALAAALGGRRAAMADPALAERKTGYVVGGISPIGQRTRLRTVVDSSALGHGTVLVSGGRRGFDIELTPGDLMRATDAIAAPIGRPD</sequence>
<dbReference type="Gene3D" id="3.90.960.10">
    <property type="entry name" value="YbaK/aminoacyl-tRNA synthetase-associated domain"/>
    <property type="match status" value="1"/>
</dbReference>
<keyword evidence="7" id="KW-1185">Reference proteome</keyword>
<evidence type="ECO:0000256" key="1">
    <source>
        <dbReference type="ARBA" id="ARBA00009798"/>
    </source>
</evidence>
<dbReference type="InterPro" id="IPR004369">
    <property type="entry name" value="Prolyl-tRNA_editing_YbaK/EbsC"/>
</dbReference>
<dbReference type="InterPro" id="IPR007214">
    <property type="entry name" value="YbaK/aa-tRNA-synth-assoc-dom"/>
</dbReference>
<keyword evidence="3 4" id="KW-0456">Lyase</keyword>
<dbReference type="PIRSF" id="PIRSF006181">
    <property type="entry name" value="EbsC_YbaK"/>
    <property type="match status" value="1"/>
</dbReference>
<dbReference type="RefSeq" id="WP_017884584.1">
    <property type="nucleotide sequence ID" value="NZ_CP035037.1"/>
</dbReference>
<dbReference type="Pfam" id="PF04073">
    <property type="entry name" value="tRNA_edit"/>
    <property type="match status" value="1"/>
</dbReference>
<dbReference type="NCBIfam" id="TIGR00011">
    <property type="entry name" value="YbaK_EbsC"/>
    <property type="match status" value="1"/>
</dbReference>
<dbReference type="EMBL" id="CP035037">
    <property type="protein sequence ID" value="QAB17986.1"/>
    <property type="molecule type" value="Genomic_DNA"/>
</dbReference>
<dbReference type="Proteomes" id="UP000285768">
    <property type="component" value="Chromosome"/>
</dbReference>
<evidence type="ECO:0000256" key="2">
    <source>
        <dbReference type="ARBA" id="ARBA00022917"/>
    </source>
</evidence>
<evidence type="ECO:0000256" key="4">
    <source>
        <dbReference type="PIRNR" id="PIRNR006181"/>
    </source>
</evidence>
<dbReference type="EC" id="4.2.-.-" evidence="4"/>
<dbReference type="InterPro" id="IPR036754">
    <property type="entry name" value="YbaK/aa-tRNA-synt-asso_dom_sf"/>
</dbReference>
<gene>
    <name evidence="6" type="primary">ybaK</name>
    <name evidence="6" type="ORF">Leucomu_08695</name>
</gene>